<keyword evidence="2 10" id="KW-0732">Signal</keyword>
<dbReference type="Proteomes" id="UP001153954">
    <property type="component" value="Unassembled WGS sequence"/>
</dbReference>
<keyword evidence="3 9" id="KW-0378">Hydrolase</keyword>
<dbReference type="Pfam" id="PF00089">
    <property type="entry name" value="Trypsin"/>
    <property type="match status" value="2"/>
</dbReference>
<gene>
    <name evidence="13" type="ORF">EEDITHA_LOCUS13554</name>
</gene>
<keyword evidence="4 9" id="KW-0720">Serine protease</keyword>
<evidence type="ECO:0000256" key="6">
    <source>
        <dbReference type="ARBA" id="ARBA00023157"/>
    </source>
</evidence>
<dbReference type="SMART" id="SM00680">
    <property type="entry name" value="CLIP"/>
    <property type="match status" value="4"/>
</dbReference>
<feature type="chain" id="PRO_5043998338" evidence="10">
    <location>
        <begin position="19"/>
        <end position="844"/>
    </location>
</feature>
<dbReference type="FunFam" id="2.40.10.10:FF:000028">
    <property type="entry name" value="Serine protease easter"/>
    <property type="match status" value="2"/>
</dbReference>
<evidence type="ECO:0000313" key="13">
    <source>
        <dbReference type="EMBL" id="CAH2098442.1"/>
    </source>
</evidence>
<feature type="domain" description="Clip" evidence="12">
    <location>
        <begin position="22"/>
        <end position="72"/>
    </location>
</feature>
<dbReference type="InterPro" id="IPR043504">
    <property type="entry name" value="Peptidase_S1_PA_chymotrypsin"/>
</dbReference>
<evidence type="ECO:0000256" key="3">
    <source>
        <dbReference type="ARBA" id="ARBA00022801"/>
    </source>
</evidence>
<evidence type="ECO:0000259" key="11">
    <source>
        <dbReference type="PROSITE" id="PS50240"/>
    </source>
</evidence>
<dbReference type="CDD" id="cd00190">
    <property type="entry name" value="Tryp_SPc"/>
    <property type="match status" value="2"/>
</dbReference>
<keyword evidence="7" id="KW-0325">Glycoprotein</keyword>
<evidence type="ECO:0000256" key="9">
    <source>
        <dbReference type="RuleBase" id="RU363034"/>
    </source>
</evidence>
<dbReference type="InterPro" id="IPR038565">
    <property type="entry name" value="CLIP_sf"/>
</dbReference>
<dbReference type="Gene3D" id="2.40.10.10">
    <property type="entry name" value="Trypsin-like serine proteases"/>
    <property type="match status" value="4"/>
</dbReference>
<reference evidence="13" key="1">
    <citation type="submission" date="2022-03" db="EMBL/GenBank/DDBJ databases">
        <authorList>
            <person name="Tunstrom K."/>
        </authorList>
    </citation>
    <scope>NUCLEOTIDE SEQUENCE</scope>
</reference>
<dbReference type="EMBL" id="CAKOGL010000019">
    <property type="protein sequence ID" value="CAH2098442.1"/>
    <property type="molecule type" value="Genomic_DNA"/>
</dbReference>
<feature type="domain" description="Peptidase S1" evidence="11">
    <location>
        <begin position="189"/>
        <end position="433"/>
    </location>
</feature>
<dbReference type="InterPro" id="IPR001254">
    <property type="entry name" value="Trypsin_dom"/>
</dbReference>
<dbReference type="PROSITE" id="PS00135">
    <property type="entry name" value="TRYPSIN_SER"/>
    <property type="match status" value="1"/>
</dbReference>
<dbReference type="PROSITE" id="PS50240">
    <property type="entry name" value="TRYPSIN_DOM"/>
    <property type="match status" value="2"/>
</dbReference>
<evidence type="ECO:0000256" key="7">
    <source>
        <dbReference type="ARBA" id="ARBA00023180"/>
    </source>
</evidence>
<dbReference type="AlphaFoldDB" id="A0AAU9UH84"/>
<proteinExistence type="inferred from homology"/>
<feature type="domain" description="Clip" evidence="12">
    <location>
        <begin position="492"/>
        <end position="544"/>
    </location>
</feature>
<keyword evidence="1 9" id="KW-0645">Protease</keyword>
<organism evidence="13 14">
    <name type="scientific">Euphydryas editha</name>
    <name type="common">Edith's checkerspot</name>
    <dbReference type="NCBI Taxonomy" id="104508"/>
    <lineage>
        <taxon>Eukaryota</taxon>
        <taxon>Metazoa</taxon>
        <taxon>Ecdysozoa</taxon>
        <taxon>Arthropoda</taxon>
        <taxon>Hexapoda</taxon>
        <taxon>Insecta</taxon>
        <taxon>Pterygota</taxon>
        <taxon>Neoptera</taxon>
        <taxon>Endopterygota</taxon>
        <taxon>Lepidoptera</taxon>
        <taxon>Glossata</taxon>
        <taxon>Ditrysia</taxon>
        <taxon>Papilionoidea</taxon>
        <taxon>Nymphalidae</taxon>
        <taxon>Nymphalinae</taxon>
        <taxon>Euphydryas</taxon>
    </lineage>
</organism>
<evidence type="ECO:0000256" key="8">
    <source>
        <dbReference type="ARBA" id="ARBA00024195"/>
    </source>
</evidence>
<dbReference type="PROSITE" id="PS51888">
    <property type="entry name" value="CLIP"/>
    <property type="match status" value="3"/>
</dbReference>
<sequence>MKSLLYIILVSVTCVVFGQEDFCVTPSGVDGRCVLISECEDLKSLIKGTSSDRQIVIQHHCRFMKDIPMVCCPIKITTTTTRTTKIPPTKKCVTLKNTMGSCVELSSCPEIIEKLRDRPEEGLVYYERFRCIGPAQYSVCCDKPTDGYHRPTTKKPGELDTSSNNLCHHCQPSPKLPDPNSGCCGVHSYSGNRIYGVPTSIYEYPWLALIEYTSDRYLCGGTLISSQYVITAAHCVVTLDNKSRGEKSVRLGEYNTRNSGPDCVEVEGGGKNCTLGAISIAINKTFVHPEFNKDKNIIYANDIAVLKLSELAPYNDFIRPICLPKLDITGSPTLDLRFYVAGWGVVDQRRRRSDIKLHTDVPYVKDVHCRQKYTRNGVPMVWKKQICTGGKLNKHSCEGDSGGPLMYLNDKTYELMGVISYGNLQCESQCSTPTGSKGNCILIYNCPSLMVLIRQKQRTEEEIKLLRDSHCGSEGDKPKVCCPIVEEEVGRRCFTPDGNVGTCMNVSSCPHLFKLLVNRPISNETLTFLKNSRCESPDEYSVCCGPVINKTQIGPSYTCRPSVAPADPRTQCCGLDVSSGNRILGGNVTAIDQYPWLTLLEYRVFRYNEINPLCGGVLISSKYVLTAAHCVTGPILKSGKPINVRLGEYDTSHDGPDCVEADGGDKDCTDGHIALPIEKIIPHKDYNPESSLKRHDIALIRLKDEAPYNDFIRPICLPTNDIGQNTDEQMLVVAGWGATETEESSNVKLHVEVPYVKLEDCQPSYDVPGRKVKLWKGQICAGGVKGKDSCKGDSGGPLMADNGGIHYAVGIVNFGGSRCGSVNVPGVYINVYEYLPWIRSQMKP</sequence>
<evidence type="ECO:0000256" key="4">
    <source>
        <dbReference type="ARBA" id="ARBA00022825"/>
    </source>
</evidence>
<dbReference type="Pfam" id="PF12032">
    <property type="entry name" value="CLIP"/>
    <property type="match status" value="4"/>
</dbReference>
<keyword evidence="6" id="KW-1015">Disulfide bond</keyword>
<comment type="similarity">
    <text evidence="8">Belongs to the peptidase S1 family. CLIP subfamily.</text>
</comment>
<dbReference type="InterPro" id="IPR022700">
    <property type="entry name" value="CLIP"/>
</dbReference>
<name>A0AAU9UH84_EUPED</name>
<dbReference type="InterPro" id="IPR018114">
    <property type="entry name" value="TRYPSIN_HIS"/>
</dbReference>
<feature type="domain" description="Clip" evidence="12">
    <location>
        <begin position="429"/>
        <end position="482"/>
    </location>
</feature>
<dbReference type="InterPro" id="IPR033116">
    <property type="entry name" value="TRYPSIN_SER"/>
</dbReference>
<keyword evidence="5" id="KW-0865">Zymogen</keyword>
<dbReference type="GO" id="GO:0006508">
    <property type="term" value="P:proteolysis"/>
    <property type="evidence" value="ECO:0007669"/>
    <property type="project" value="UniProtKB-KW"/>
</dbReference>
<dbReference type="InterPro" id="IPR001314">
    <property type="entry name" value="Peptidase_S1A"/>
</dbReference>
<comment type="caution">
    <text evidence="13">The sequence shown here is derived from an EMBL/GenBank/DDBJ whole genome shotgun (WGS) entry which is preliminary data.</text>
</comment>
<keyword evidence="14" id="KW-1185">Reference proteome</keyword>
<protein>
    <submittedName>
        <fullName evidence="13">Uncharacterized protein</fullName>
    </submittedName>
</protein>
<evidence type="ECO:0000256" key="1">
    <source>
        <dbReference type="ARBA" id="ARBA00022670"/>
    </source>
</evidence>
<evidence type="ECO:0000256" key="5">
    <source>
        <dbReference type="ARBA" id="ARBA00023145"/>
    </source>
</evidence>
<evidence type="ECO:0000313" key="14">
    <source>
        <dbReference type="Proteomes" id="UP001153954"/>
    </source>
</evidence>
<evidence type="ECO:0000259" key="12">
    <source>
        <dbReference type="PROSITE" id="PS51888"/>
    </source>
</evidence>
<dbReference type="PRINTS" id="PR00722">
    <property type="entry name" value="CHYMOTRYPSIN"/>
</dbReference>
<dbReference type="Gene3D" id="3.30.1640.30">
    <property type="match status" value="4"/>
</dbReference>
<dbReference type="PANTHER" id="PTHR24256">
    <property type="entry name" value="TRYPTASE-RELATED"/>
    <property type="match status" value="1"/>
</dbReference>
<evidence type="ECO:0000256" key="10">
    <source>
        <dbReference type="SAM" id="SignalP"/>
    </source>
</evidence>
<feature type="signal peptide" evidence="10">
    <location>
        <begin position="1"/>
        <end position="18"/>
    </location>
</feature>
<dbReference type="InterPro" id="IPR009003">
    <property type="entry name" value="Peptidase_S1_PA"/>
</dbReference>
<dbReference type="FunFam" id="3.30.1640.30:FF:000001">
    <property type="entry name" value="Serine protease 7"/>
    <property type="match status" value="1"/>
</dbReference>
<dbReference type="SUPFAM" id="SSF50494">
    <property type="entry name" value="Trypsin-like serine proteases"/>
    <property type="match status" value="2"/>
</dbReference>
<dbReference type="SMART" id="SM00020">
    <property type="entry name" value="Tryp_SPc"/>
    <property type="match status" value="2"/>
</dbReference>
<dbReference type="InterPro" id="IPR051487">
    <property type="entry name" value="Ser/Thr_Proteases_Immune/Dev"/>
</dbReference>
<evidence type="ECO:0000256" key="2">
    <source>
        <dbReference type="ARBA" id="ARBA00022729"/>
    </source>
</evidence>
<feature type="domain" description="Peptidase S1" evidence="11">
    <location>
        <begin position="583"/>
        <end position="843"/>
    </location>
</feature>
<dbReference type="GO" id="GO:0004252">
    <property type="term" value="F:serine-type endopeptidase activity"/>
    <property type="evidence" value="ECO:0007669"/>
    <property type="project" value="InterPro"/>
</dbReference>
<dbReference type="PROSITE" id="PS00134">
    <property type="entry name" value="TRYPSIN_HIS"/>
    <property type="match status" value="2"/>
</dbReference>
<accession>A0AAU9UH84</accession>